<dbReference type="GO" id="GO:0006887">
    <property type="term" value="P:exocytosis"/>
    <property type="evidence" value="ECO:0007669"/>
    <property type="project" value="InterPro"/>
</dbReference>
<proteinExistence type="predicted"/>
<dbReference type="Gene3D" id="1.10.357.50">
    <property type="match status" value="1"/>
</dbReference>
<dbReference type="InterPro" id="IPR010326">
    <property type="entry name" value="EXOC3/Sec6"/>
</dbReference>
<dbReference type="OrthoDB" id="10047020at2759"/>
<dbReference type="AlphaFoldDB" id="A0A834IPH6"/>
<dbReference type="GO" id="GO:0000145">
    <property type="term" value="C:exocyst"/>
    <property type="evidence" value="ECO:0007669"/>
    <property type="project" value="InterPro"/>
</dbReference>
<evidence type="ECO:0000313" key="1">
    <source>
        <dbReference type="EMBL" id="KAF7283804.1"/>
    </source>
</evidence>
<name>A0A834IPH6_RHYFE</name>
<comment type="caution">
    <text evidence="1">The sequence shown here is derived from an EMBL/GenBank/DDBJ whole genome shotgun (WGS) entry which is preliminary data.</text>
</comment>
<dbReference type="PANTHER" id="PTHR21292">
    <property type="entry name" value="EXOCYST COMPLEX COMPONENT SEC6-RELATED"/>
    <property type="match status" value="1"/>
</dbReference>
<keyword evidence="2" id="KW-1185">Reference proteome</keyword>
<dbReference type="Pfam" id="PF06046">
    <property type="entry name" value="Sec6"/>
    <property type="match status" value="1"/>
</dbReference>
<dbReference type="GO" id="GO:0051601">
    <property type="term" value="P:exocyst localization"/>
    <property type="evidence" value="ECO:0007669"/>
    <property type="project" value="TreeGrafter"/>
</dbReference>
<dbReference type="Proteomes" id="UP000625711">
    <property type="component" value="Unassembled WGS sequence"/>
</dbReference>
<evidence type="ECO:0000313" key="2">
    <source>
        <dbReference type="Proteomes" id="UP000625711"/>
    </source>
</evidence>
<reference evidence="1" key="1">
    <citation type="submission" date="2020-08" db="EMBL/GenBank/DDBJ databases">
        <title>Genome sequencing and assembly of the red palm weevil Rhynchophorus ferrugineus.</title>
        <authorList>
            <person name="Dias G.B."/>
            <person name="Bergman C.M."/>
            <person name="Manee M."/>
        </authorList>
    </citation>
    <scope>NUCLEOTIDE SEQUENCE</scope>
    <source>
        <strain evidence="1">AA-2017</strain>
        <tissue evidence="1">Whole larva</tissue>
    </source>
</reference>
<accession>A0A834IPH6</accession>
<sequence length="91" mass="10416">MLGHSDLVEHTNKLGPLLPSAVTDYLESTYLKFIENNYTEWMQNTLKSEKEEWRSSASPQTDTRTTAPLIIFQMINQNLEVAKTIGDEMPL</sequence>
<dbReference type="EMBL" id="JAACXV010000086">
    <property type="protein sequence ID" value="KAF7283804.1"/>
    <property type="molecule type" value="Genomic_DNA"/>
</dbReference>
<gene>
    <name evidence="1" type="ORF">GWI33_022844</name>
</gene>
<dbReference type="GO" id="GO:0000149">
    <property type="term" value="F:SNARE binding"/>
    <property type="evidence" value="ECO:0007669"/>
    <property type="project" value="TreeGrafter"/>
</dbReference>
<dbReference type="PANTHER" id="PTHR21292:SF1">
    <property type="entry name" value="EXOCYST COMPLEX COMPONENT 3"/>
    <property type="match status" value="1"/>
</dbReference>
<organism evidence="1 2">
    <name type="scientific">Rhynchophorus ferrugineus</name>
    <name type="common">Red palm weevil</name>
    <name type="synonym">Curculio ferrugineus</name>
    <dbReference type="NCBI Taxonomy" id="354439"/>
    <lineage>
        <taxon>Eukaryota</taxon>
        <taxon>Metazoa</taxon>
        <taxon>Ecdysozoa</taxon>
        <taxon>Arthropoda</taxon>
        <taxon>Hexapoda</taxon>
        <taxon>Insecta</taxon>
        <taxon>Pterygota</taxon>
        <taxon>Neoptera</taxon>
        <taxon>Endopterygota</taxon>
        <taxon>Coleoptera</taxon>
        <taxon>Polyphaga</taxon>
        <taxon>Cucujiformia</taxon>
        <taxon>Curculionidae</taxon>
        <taxon>Dryophthorinae</taxon>
        <taxon>Rhynchophorus</taxon>
    </lineage>
</organism>
<protein>
    <submittedName>
        <fullName evidence="1">Uncharacterized protein</fullName>
    </submittedName>
</protein>